<gene>
    <name evidence="7" type="ORF">HNR19_003123</name>
</gene>
<dbReference type="EMBL" id="JACCFP010000001">
    <property type="protein sequence ID" value="NYJ02425.1"/>
    <property type="molecule type" value="Genomic_DNA"/>
</dbReference>
<feature type="domain" description="Helicase ATP-binding" evidence="5">
    <location>
        <begin position="230"/>
        <end position="399"/>
    </location>
</feature>
<dbReference type="GO" id="GO:0004386">
    <property type="term" value="F:helicase activity"/>
    <property type="evidence" value="ECO:0007669"/>
    <property type="project" value="UniProtKB-KW"/>
</dbReference>
<dbReference type="InterPro" id="IPR038718">
    <property type="entry name" value="SNF2-like_sf"/>
</dbReference>
<keyword evidence="2" id="KW-0378">Hydrolase</keyword>
<dbReference type="InterPro" id="IPR027417">
    <property type="entry name" value="P-loop_NTPase"/>
</dbReference>
<evidence type="ECO:0000313" key="8">
    <source>
        <dbReference type="Proteomes" id="UP000530424"/>
    </source>
</evidence>
<organism evidence="7 8">
    <name type="scientific">Nocardioides thalensis</name>
    <dbReference type="NCBI Taxonomy" id="1914755"/>
    <lineage>
        <taxon>Bacteria</taxon>
        <taxon>Bacillati</taxon>
        <taxon>Actinomycetota</taxon>
        <taxon>Actinomycetes</taxon>
        <taxon>Propionibacteriales</taxon>
        <taxon>Nocardioidaceae</taxon>
        <taxon>Nocardioides</taxon>
    </lineage>
</organism>
<feature type="domain" description="Helicase C-terminal" evidence="6">
    <location>
        <begin position="605"/>
        <end position="761"/>
    </location>
</feature>
<dbReference type="InterPro" id="IPR001650">
    <property type="entry name" value="Helicase_C-like"/>
</dbReference>
<dbReference type="AlphaFoldDB" id="A0A853C3X7"/>
<evidence type="ECO:0000313" key="7">
    <source>
        <dbReference type="EMBL" id="NYJ02425.1"/>
    </source>
</evidence>
<protein>
    <submittedName>
        <fullName evidence="7">Superfamily II DNA or RNA helicase</fullName>
    </submittedName>
</protein>
<dbReference type="CDD" id="cd18011">
    <property type="entry name" value="DEXDc_RapA"/>
    <property type="match status" value="1"/>
</dbReference>
<dbReference type="PANTHER" id="PTHR45766">
    <property type="entry name" value="DNA ANNEALING HELICASE AND ENDONUCLEASE ZRANB3 FAMILY MEMBER"/>
    <property type="match status" value="1"/>
</dbReference>
<evidence type="ECO:0000256" key="4">
    <source>
        <dbReference type="ARBA" id="ARBA00022840"/>
    </source>
</evidence>
<evidence type="ECO:0000259" key="6">
    <source>
        <dbReference type="PROSITE" id="PS51194"/>
    </source>
</evidence>
<dbReference type="PANTHER" id="PTHR45766:SF6">
    <property type="entry name" value="SWI_SNF-RELATED MATRIX-ASSOCIATED ACTIN-DEPENDENT REGULATOR OF CHROMATIN SUBFAMILY A-LIKE PROTEIN 1"/>
    <property type="match status" value="1"/>
</dbReference>
<comment type="caution">
    <text evidence="7">The sequence shown here is derived from an EMBL/GenBank/DDBJ whole genome shotgun (WGS) entry which is preliminary data.</text>
</comment>
<proteinExistence type="predicted"/>
<dbReference type="Pfam" id="PF00176">
    <property type="entry name" value="SNF2-rel_dom"/>
    <property type="match status" value="1"/>
</dbReference>
<evidence type="ECO:0000256" key="2">
    <source>
        <dbReference type="ARBA" id="ARBA00022801"/>
    </source>
</evidence>
<dbReference type="GO" id="GO:0005524">
    <property type="term" value="F:ATP binding"/>
    <property type="evidence" value="ECO:0007669"/>
    <property type="project" value="UniProtKB-KW"/>
</dbReference>
<dbReference type="Proteomes" id="UP000530424">
    <property type="component" value="Unassembled WGS sequence"/>
</dbReference>
<dbReference type="RefSeq" id="WP_179668795.1">
    <property type="nucleotide sequence ID" value="NZ_JACCFP010000001.1"/>
</dbReference>
<reference evidence="7 8" key="1">
    <citation type="submission" date="2020-07" db="EMBL/GenBank/DDBJ databases">
        <title>Sequencing the genomes of 1000 actinobacteria strains.</title>
        <authorList>
            <person name="Klenk H.-P."/>
        </authorList>
    </citation>
    <scope>NUCLEOTIDE SEQUENCE [LARGE SCALE GENOMIC DNA]</scope>
    <source>
        <strain evidence="7 8">DSM 103833</strain>
    </source>
</reference>
<dbReference type="SMART" id="SM00487">
    <property type="entry name" value="DEXDc"/>
    <property type="match status" value="1"/>
</dbReference>
<dbReference type="Pfam" id="PF00271">
    <property type="entry name" value="Helicase_C"/>
    <property type="match status" value="1"/>
</dbReference>
<evidence type="ECO:0000259" key="5">
    <source>
        <dbReference type="PROSITE" id="PS51192"/>
    </source>
</evidence>
<dbReference type="InterPro" id="IPR049730">
    <property type="entry name" value="SNF2/RAD54-like_C"/>
</dbReference>
<dbReference type="GO" id="GO:0016787">
    <property type="term" value="F:hydrolase activity"/>
    <property type="evidence" value="ECO:0007669"/>
    <property type="project" value="UniProtKB-KW"/>
</dbReference>
<evidence type="ECO:0000256" key="3">
    <source>
        <dbReference type="ARBA" id="ARBA00022806"/>
    </source>
</evidence>
<keyword evidence="1" id="KW-0547">Nucleotide-binding</keyword>
<dbReference type="SUPFAM" id="SSF52540">
    <property type="entry name" value="P-loop containing nucleoside triphosphate hydrolases"/>
    <property type="match status" value="2"/>
</dbReference>
<dbReference type="InterPro" id="IPR000330">
    <property type="entry name" value="SNF2_N"/>
</dbReference>
<evidence type="ECO:0000256" key="1">
    <source>
        <dbReference type="ARBA" id="ARBA00022741"/>
    </source>
</evidence>
<dbReference type="Gene3D" id="3.40.50.10810">
    <property type="entry name" value="Tandem AAA-ATPase domain"/>
    <property type="match status" value="1"/>
</dbReference>
<dbReference type="InterPro" id="IPR014001">
    <property type="entry name" value="Helicase_ATP-bd"/>
</dbReference>
<sequence length="1115" mass="124157">MAAPDAAVVRSTYGYHPVTTDLDAVIRAGSFRQLLIFGPGVSDVVDLVDETRMVSAPPVQLPQGIYWFSGVDPSVVLSVTSGASPGASAAIPPEEVEDGSALDNALGWIDASWDGAPVVAKPRFAVGEDVLVDGTGQDGVVRPGRRYVSGSWLYNVFAGGQTVRRNEDSLSLRPTIDDASAWVSRRPDPPKRFAATLTRAKLEGHFTDTMFSFRATRTLFRPYQFKPVQKLLDTGTLRLLIADEVGLGKTIEAGLVWTEMEARRQADRVLVVCPSSLVQKWKREMEDRFGFLLVELDNPGLADLLERLETDRLPRRAAYISSIERLRVWDGIERATELGLQFDLSIVDEAHAFRNSDTRSYELGEQIQDWSDALVMLSATPVNLRNRDLFNLLSLLVPGEFEDVESLERRIAPNAVLNKLTKSLADPRITNADRRAWLTELEQDVFGFILTLRPDYQVLRETLATDFLDAAGAVAVKRLCAELHGLSAQVTRTRKIDVQEDKPLREPRRIDVNFDGAEARFYDAYFQWCVERAALSGTPLNFSMQMPLRLAGSCLPEAARYVLEWGHGDDVESEESAEVPPAKKADLAPGPALLKAARGLSGDTKYDQLVTAVADLVAQDKQVILFTFSRRTLRYLEQRLGRDFRIGVLHGGVPKNRRERIMSNFRRGEFDLLLASKVASEGLDFEFCSAVVNYDLPWNPMEVEQRIGRIDRIGQIEKKIGVLNFHTPGTIETDIIERVMERIEVFEHSIGELEPILESEWRSVEKLLFDFTLTPDQRRLRTDQAIQAIEMQAKDREFIESAAPMLVSSDGAEIDGLERDLLASGRYVGQEELALLVEDWAETYGGTTHRDGSVLRLRGNEELADHVQALIRTGERRAAEVQDLCAQLRSEQDIVVSLDQEFSRTSDVPLLTATHPLTRAAVGTPGHRHGRFTLLRMTPESAGVAEGIYLALLAVVHWNGVRPIHEVWSSSIDLSNLSDAGDPLGSAIMKELATASYKAGPLRDHPHLIEAVDLATMNLEARVATRRTELIQENDAFIATRRASFTEVHERRMRVINSRLQTHIERGQTKMMPLAEGKLRKEQARYDAQVASLESAAAPSLTTDDLATCVVEVIG</sequence>
<keyword evidence="4" id="KW-0067">ATP-binding</keyword>
<dbReference type="Gene3D" id="3.40.50.300">
    <property type="entry name" value="P-loop containing nucleotide triphosphate hydrolases"/>
    <property type="match status" value="1"/>
</dbReference>
<keyword evidence="3 7" id="KW-0347">Helicase</keyword>
<dbReference type="CDD" id="cd18793">
    <property type="entry name" value="SF2_C_SNF"/>
    <property type="match status" value="1"/>
</dbReference>
<dbReference type="PROSITE" id="PS51194">
    <property type="entry name" value="HELICASE_CTER"/>
    <property type="match status" value="1"/>
</dbReference>
<dbReference type="PROSITE" id="PS51192">
    <property type="entry name" value="HELICASE_ATP_BIND_1"/>
    <property type="match status" value="1"/>
</dbReference>
<name>A0A853C3X7_9ACTN</name>
<dbReference type="InterPro" id="IPR057342">
    <property type="entry name" value="DEXDc_RapA"/>
</dbReference>
<accession>A0A853C3X7</accession>
<dbReference type="SMART" id="SM00490">
    <property type="entry name" value="HELICc"/>
    <property type="match status" value="1"/>
</dbReference>
<keyword evidence="8" id="KW-1185">Reference proteome</keyword>